<organism evidence="3 4">
    <name type="scientific">Streptococcus ferus</name>
    <dbReference type="NCBI Taxonomy" id="1345"/>
    <lineage>
        <taxon>Bacteria</taxon>
        <taxon>Bacillati</taxon>
        <taxon>Bacillota</taxon>
        <taxon>Bacilli</taxon>
        <taxon>Lactobacillales</taxon>
        <taxon>Streptococcaceae</taxon>
        <taxon>Streptococcus</taxon>
    </lineage>
</organism>
<dbReference type="AlphaFoldDB" id="A0A2X3Y0M8"/>
<keyword evidence="3" id="KW-0378">Hydrolase</keyword>
<dbReference type="PANTHER" id="PTHR46211">
    <property type="entry name" value="GLYCEROPHOSPHORYL DIESTER PHOSPHODIESTERASE"/>
    <property type="match status" value="1"/>
</dbReference>
<dbReference type="PROSITE" id="PS50007">
    <property type="entry name" value="PIPLC_X_DOMAIN"/>
    <property type="match status" value="1"/>
</dbReference>
<reference evidence="3 4" key="1">
    <citation type="submission" date="2018-06" db="EMBL/GenBank/DDBJ databases">
        <authorList>
            <consortium name="Pathogen Informatics"/>
            <person name="Doyle S."/>
        </authorList>
    </citation>
    <scope>NUCLEOTIDE SEQUENCE [LARGE SCALE GENOMIC DNA]</scope>
    <source>
        <strain evidence="3 4">NCTC12278</strain>
    </source>
</reference>
<keyword evidence="4" id="KW-1185">Reference proteome</keyword>
<feature type="transmembrane region" description="Helical" evidence="1">
    <location>
        <begin position="66"/>
        <end position="97"/>
    </location>
</feature>
<dbReference type="Pfam" id="PF03009">
    <property type="entry name" value="GDPD"/>
    <property type="match status" value="1"/>
</dbReference>
<feature type="domain" description="GP-PDE" evidence="2">
    <location>
        <begin position="363"/>
        <end position="593"/>
    </location>
</feature>
<evidence type="ECO:0000259" key="2">
    <source>
        <dbReference type="PROSITE" id="PS51704"/>
    </source>
</evidence>
<gene>
    <name evidence="3" type="primary">ugpQ_2</name>
    <name evidence="3" type="ORF">NCTC12278_00909</name>
</gene>
<feature type="transmembrane region" description="Helical" evidence="1">
    <location>
        <begin position="125"/>
        <end position="146"/>
    </location>
</feature>
<dbReference type="GO" id="GO:0008889">
    <property type="term" value="F:glycerophosphodiester phosphodiesterase activity"/>
    <property type="evidence" value="ECO:0007669"/>
    <property type="project" value="UniProtKB-EC"/>
</dbReference>
<feature type="transmembrane region" description="Helical" evidence="1">
    <location>
        <begin position="24"/>
        <end position="46"/>
    </location>
</feature>
<evidence type="ECO:0000313" key="3">
    <source>
        <dbReference type="EMBL" id="SQF40342.1"/>
    </source>
</evidence>
<evidence type="ECO:0000256" key="1">
    <source>
        <dbReference type="SAM" id="Phobius"/>
    </source>
</evidence>
<dbReference type="KEGG" id="sfer:NCTC12278_00909"/>
<dbReference type="PROSITE" id="PS51704">
    <property type="entry name" value="GP_PDE"/>
    <property type="match status" value="1"/>
</dbReference>
<feature type="transmembrane region" description="Helical" evidence="1">
    <location>
        <begin position="259"/>
        <end position="284"/>
    </location>
</feature>
<dbReference type="InterPro" id="IPR018476">
    <property type="entry name" value="GlyceroP-diester-Pdiesterase_M"/>
</dbReference>
<accession>A0A2X3Y0M8</accession>
<sequence length="612" mass="68485">MFKKLKERMALQGKVIWLYTHYQLVSKLIMGLLVFPVFSALSNYLIRSTGRTNISSGDFMPFLLSWQGVAVLVLGLLVVILILGIDINAFIAMSALLEEGRTPIRVRDMLVVGLKSVRYFFTPRGLLLALYVALVLPLLGIGISLAPFQNLAIPNFISSVIFNTPLYLTIYLVTLFLLTILSCLYIFTLHYIIIMDKGVGEALKASRLLMAKHWKSFVKDYLLAILKFLSSGALLLALTVGLLWLLSRSAVSGVFSQKSWLIFSVLIVAELLAYLLFLGVPLMVGMITRLFYHYQKEEGIEVRLLFGNRGLGKGKDAAGSRLQTWGKMLLVTLSLGLIILVNAGFAVITAPHFKAIFAQSHQVEIIAHRGGGDLGAENTIEGLERAIQEKVAGVEIDVQRTRDNHYILNHDTTFKRLTGVDKKAQEMTYSEIKKLRVTNAFDSRKSPQPVASLEETLDTAKGKINLLVELKGETADKQMVDDVVKMIKARDMVKETVLLSLDYSLIQYMTKAYPEMKTGYLYYFTTGNLKDLEGDYLIMEEREATPEKIEEVQAAGKKAIVWTVNTEESINTFIHSQADGVITDYVKDVQKAVETSKKRSDLEVLLDNLLIF</sequence>
<dbReference type="Pfam" id="PF10110">
    <property type="entry name" value="GPDPase_memb"/>
    <property type="match status" value="1"/>
</dbReference>
<feature type="transmembrane region" description="Helical" evidence="1">
    <location>
        <begin position="166"/>
        <end position="187"/>
    </location>
</feature>
<dbReference type="Proteomes" id="UP000249495">
    <property type="component" value="Chromosome 1"/>
</dbReference>
<evidence type="ECO:0000313" key="4">
    <source>
        <dbReference type="Proteomes" id="UP000249495"/>
    </source>
</evidence>
<dbReference type="RefSeq" id="WP_018029766.1">
    <property type="nucleotide sequence ID" value="NZ_LS483343.1"/>
</dbReference>
<dbReference type="GO" id="GO:0006629">
    <property type="term" value="P:lipid metabolic process"/>
    <property type="evidence" value="ECO:0007669"/>
    <property type="project" value="InterPro"/>
</dbReference>
<keyword evidence="1" id="KW-0472">Membrane</keyword>
<protein>
    <submittedName>
        <fullName evidence="3">Glycerophosphodiester phosphodiesterase family protein</fullName>
        <ecNumber evidence="3">3.1.4.46</ecNumber>
    </submittedName>
</protein>
<name>A0A2X3Y0M8_9STRE</name>
<dbReference type="EMBL" id="LS483343">
    <property type="protein sequence ID" value="SQF40342.1"/>
    <property type="molecule type" value="Genomic_DNA"/>
</dbReference>
<dbReference type="STRING" id="1123303.GCA_000372425_00438"/>
<dbReference type="SUPFAM" id="SSF51695">
    <property type="entry name" value="PLC-like phosphodiesterases"/>
    <property type="match status" value="1"/>
</dbReference>
<proteinExistence type="predicted"/>
<dbReference type="EC" id="3.1.4.46" evidence="3"/>
<dbReference type="InterPro" id="IPR030395">
    <property type="entry name" value="GP_PDE_dom"/>
</dbReference>
<keyword evidence="1" id="KW-1133">Transmembrane helix</keyword>
<dbReference type="InterPro" id="IPR017946">
    <property type="entry name" value="PLC-like_Pdiesterase_TIM-brl"/>
</dbReference>
<feature type="transmembrane region" description="Helical" evidence="1">
    <location>
        <begin position="221"/>
        <end position="247"/>
    </location>
</feature>
<dbReference type="PANTHER" id="PTHR46211:SF8">
    <property type="entry name" value="PHOSPHODIESTERASE"/>
    <property type="match status" value="1"/>
</dbReference>
<dbReference type="Gene3D" id="3.20.20.190">
    <property type="entry name" value="Phosphatidylinositol (PI) phosphodiesterase"/>
    <property type="match status" value="1"/>
</dbReference>
<dbReference type="OrthoDB" id="384721at2"/>
<keyword evidence="1" id="KW-0812">Transmembrane</keyword>
<feature type="transmembrane region" description="Helical" evidence="1">
    <location>
        <begin position="329"/>
        <end position="350"/>
    </location>
</feature>